<feature type="transmembrane region" description="Helical" evidence="3">
    <location>
        <begin position="7"/>
        <end position="26"/>
    </location>
</feature>
<sequence>MIKQLPNFLTLLNLLCGSLACIFTITNSAIEYILILLLFSLIFDFFDGFVARAVNASGSLGKELDSLADVISFGLLPGILMFNLLDGDVFLSTIKGLTTLDFNFNSFYFLIDSLFIKNASIIGLIITLASAYRLAKFNLDEDQTFYFKGLPTPANTLFIFSLYWLIHKNPESFWSNTYLLIFISIFSSVILVSNLPLFALKFKNLKWNDNYLVFSYVICSILLFIFFNLSSIPFLIILYILLSILFRKKIISNEP</sequence>
<dbReference type="GO" id="GO:0008654">
    <property type="term" value="P:phospholipid biosynthetic process"/>
    <property type="evidence" value="ECO:0007669"/>
    <property type="project" value="InterPro"/>
</dbReference>
<comment type="similarity">
    <text evidence="2">Belongs to the CDP-alcohol phosphatidyltransferase class-I family.</text>
</comment>
<dbReference type="RefSeq" id="WP_146261529.1">
    <property type="nucleotide sequence ID" value="NZ_SELG01000029.1"/>
</dbReference>
<evidence type="ECO:0000256" key="1">
    <source>
        <dbReference type="ARBA" id="ARBA00022679"/>
    </source>
</evidence>
<protein>
    <recommendedName>
        <fullName evidence="6">Phosphatidylserine synthase</fullName>
    </recommendedName>
</protein>
<dbReference type="Proteomes" id="UP000319499">
    <property type="component" value="Unassembled WGS sequence"/>
</dbReference>
<dbReference type="InterPro" id="IPR048254">
    <property type="entry name" value="CDP_ALCOHOL_P_TRANSF_CS"/>
</dbReference>
<keyword evidence="3" id="KW-0472">Membrane</keyword>
<dbReference type="Pfam" id="PF01066">
    <property type="entry name" value="CDP-OH_P_transf"/>
    <property type="match status" value="1"/>
</dbReference>
<gene>
    <name evidence="4" type="ORF">ETU09_02340</name>
</gene>
<feature type="transmembrane region" description="Helical" evidence="3">
    <location>
        <begin position="66"/>
        <end position="85"/>
    </location>
</feature>
<keyword evidence="3" id="KW-1133">Transmembrane helix</keyword>
<proteinExistence type="inferred from homology"/>
<evidence type="ECO:0000256" key="3">
    <source>
        <dbReference type="SAM" id="Phobius"/>
    </source>
</evidence>
<evidence type="ECO:0000313" key="4">
    <source>
        <dbReference type="EMBL" id="TWP29839.1"/>
    </source>
</evidence>
<evidence type="ECO:0000256" key="2">
    <source>
        <dbReference type="RuleBase" id="RU003750"/>
    </source>
</evidence>
<comment type="caution">
    <text evidence="4">The sequence shown here is derived from an EMBL/GenBank/DDBJ whole genome shotgun (WGS) entry which is preliminary data.</text>
</comment>
<dbReference type="InterPro" id="IPR000462">
    <property type="entry name" value="CDP-OH_P_trans"/>
</dbReference>
<organism evidence="4 5">
    <name type="scientific">Apibacter muscae</name>
    <dbReference type="NCBI Taxonomy" id="2509004"/>
    <lineage>
        <taxon>Bacteria</taxon>
        <taxon>Pseudomonadati</taxon>
        <taxon>Bacteroidota</taxon>
        <taxon>Flavobacteriia</taxon>
        <taxon>Flavobacteriales</taxon>
        <taxon>Weeksellaceae</taxon>
        <taxon>Apibacter</taxon>
    </lineage>
</organism>
<name>A0A563DIC6_9FLAO</name>
<dbReference type="PROSITE" id="PS00379">
    <property type="entry name" value="CDP_ALCOHOL_P_TRANSF"/>
    <property type="match status" value="1"/>
</dbReference>
<dbReference type="PROSITE" id="PS51257">
    <property type="entry name" value="PROKAR_LIPOPROTEIN"/>
    <property type="match status" value="1"/>
</dbReference>
<feature type="transmembrane region" description="Helical" evidence="3">
    <location>
        <begin position="105"/>
        <end position="132"/>
    </location>
</feature>
<evidence type="ECO:0008006" key="6">
    <source>
        <dbReference type="Google" id="ProtNLM"/>
    </source>
</evidence>
<accession>A0A563DIC6</accession>
<dbReference type="EMBL" id="SELH01000013">
    <property type="protein sequence ID" value="TWP29839.1"/>
    <property type="molecule type" value="Genomic_DNA"/>
</dbReference>
<dbReference type="GO" id="GO:0016020">
    <property type="term" value="C:membrane"/>
    <property type="evidence" value="ECO:0007669"/>
    <property type="project" value="InterPro"/>
</dbReference>
<feature type="transmembrane region" description="Helical" evidence="3">
    <location>
        <begin position="32"/>
        <end position="54"/>
    </location>
</feature>
<feature type="transmembrane region" description="Helical" evidence="3">
    <location>
        <begin position="178"/>
        <end position="200"/>
    </location>
</feature>
<evidence type="ECO:0000313" key="5">
    <source>
        <dbReference type="Proteomes" id="UP000319499"/>
    </source>
</evidence>
<reference evidence="4 5" key="1">
    <citation type="submission" date="2019-02" db="EMBL/GenBank/DDBJ databases">
        <title>Apibacter muscae sp. nov.: a novel member of the house fly microbiota.</title>
        <authorList>
            <person name="Park R."/>
        </authorList>
    </citation>
    <scope>NUCLEOTIDE SEQUENCE [LARGE SCALE GENOMIC DNA]</scope>
    <source>
        <strain evidence="4 5">AL1</strain>
    </source>
</reference>
<keyword evidence="1 2" id="KW-0808">Transferase</keyword>
<keyword evidence="3" id="KW-0812">Transmembrane</keyword>
<keyword evidence="5" id="KW-1185">Reference proteome</keyword>
<feature type="transmembrane region" description="Helical" evidence="3">
    <location>
        <begin position="144"/>
        <end position="166"/>
    </location>
</feature>
<feature type="transmembrane region" description="Helical" evidence="3">
    <location>
        <begin position="212"/>
        <end position="245"/>
    </location>
</feature>
<dbReference type="OrthoDB" id="9777147at2"/>
<dbReference type="GO" id="GO:0016780">
    <property type="term" value="F:phosphotransferase activity, for other substituted phosphate groups"/>
    <property type="evidence" value="ECO:0007669"/>
    <property type="project" value="InterPro"/>
</dbReference>
<dbReference type="Gene3D" id="1.20.120.1760">
    <property type="match status" value="1"/>
</dbReference>
<dbReference type="AlphaFoldDB" id="A0A563DIC6"/>
<dbReference type="InterPro" id="IPR043130">
    <property type="entry name" value="CDP-OH_PTrfase_TM_dom"/>
</dbReference>